<proteinExistence type="predicted"/>
<dbReference type="Proteomes" id="UP001055153">
    <property type="component" value="Unassembled WGS sequence"/>
</dbReference>
<accession>A0ABQ4SFR3</accession>
<organism evidence="2 3">
    <name type="scientific">Methylobacterium isbiliense</name>
    <dbReference type="NCBI Taxonomy" id="315478"/>
    <lineage>
        <taxon>Bacteria</taxon>
        <taxon>Pseudomonadati</taxon>
        <taxon>Pseudomonadota</taxon>
        <taxon>Alphaproteobacteria</taxon>
        <taxon>Hyphomicrobiales</taxon>
        <taxon>Methylobacteriaceae</taxon>
        <taxon>Methylobacterium</taxon>
    </lineage>
</organism>
<sequence length="115" mass="11857">MADQQESPSGLVITDDAGNYYYLRSEILEQARMPDEDVQKLKSGMAAASPGSNDELSSEALDAVAGGGGMMGAGGLPGIATIPQLNPSALKTAASLKGGKFDLSKVSYSTVMCPW</sequence>
<keyword evidence="3" id="KW-1185">Reference proteome</keyword>
<evidence type="ECO:0000313" key="2">
    <source>
        <dbReference type="EMBL" id="GJE00516.1"/>
    </source>
</evidence>
<dbReference type="EMBL" id="BPQQ01000027">
    <property type="protein sequence ID" value="GJE00516.1"/>
    <property type="molecule type" value="Genomic_DNA"/>
</dbReference>
<gene>
    <name evidence="2" type="ORF">GMJLKIPL_2438</name>
</gene>
<protein>
    <submittedName>
        <fullName evidence="2">Uncharacterized protein</fullName>
    </submittedName>
</protein>
<reference evidence="2" key="2">
    <citation type="submission" date="2021-08" db="EMBL/GenBank/DDBJ databases">
        <authorList>
            <person name="Tani A."/>
            <person name="Ola A."/>
            <person name="Ogura Y."/>
            <person name="Katsura K."/>
            <person name="Hayashi T."/>
        </authorList>
    </citation>
    <scope>NUCLEOTIDE SEQUENCE</scope>
    <source>
        <strain evidence="2">DSM 17168</strain>
    </source>
</reference>
<name>A0ABQ4SFR3_9HYPH</name>
<evidence type="ECO:0000256" key="1">
    <source>
        <dbReference type="SAM" id="MobiDB-lite"/>
    </source>
</evidence>
<reference evidence="2" key="1">
    <citation type="journal article" date="2021" name="Front. Microbiol.">
        <title>Comprehensive Comparative Genomics and Phenotyping of Methylobacterium Species.</title>
        <authorList>
            <person name="Alessa O."/>
            <person name="Ogura Y."/>
            <person name="Fujitani Y."/>
            <person name="Takami H."/>
            <person name="Hayashi T."/>
            <person name="Sahin N."/>
            <person name="Tani A."/>
        </authorList>
    </citation>
    <scope>NUCLEOTIDE SEQUENCE</scope>
    <source>
        <strain evidence="2">DSM 17168</strain>
    </source>
</reference>
<dbReference type="RefSeq" id="WP_238235402.1">
    <property type="nucleotide sequence ID" value="NZ_BPQQ01000027.1"/>
</dbReference>
<evidence type="ECO:0000313" key="3">
    <source>
        <dbReference type="Proteomes" id="UP001055153"/>
    </source>
</evidence>
<feature type="region of interest" description="Disordered" evidence="1">
    <location>
        <begin position="36"/>
        <end position="57"/>
    </location>
</feature>
<comment type="caution">
    <text evidence="2">The sequence shown here is derived from an EMBL/GenBank/DDBJ whole genome shotgun (WGS) entry which is preliminary data.</text>
</comment>